<dbReference type="GO" id="GO:0009055">
    <property type="term" value="F:electron transfer activity"/>
    <property type="evidence" value="ECO:0007669"/>
    <property type="project" value="UniProtKB-UniRule"/>
</dbReference>
<name>A0A3S4SD98_MYCCI</name>
<comment type="cofactor">
    <cofactor evidence="1">
        <name>[3Fe-4S] cluster</name>
        <dbReference type="ChEBI" id="CHEBI:21137"/>
    </cofactor>
</comment>
<organism evidence="9 10">
    <name type="scientific">Mycolicibacterium chitae</name>
    <name type="common">Mycobacterium chitae</name>
    <dbReference type="NCBI Taxonomy" id="1792"/>
    <lineage>
        <taxon>Bacteria</taxon>
        <taxon>Bacillati</taxon>
        <taxon>Actinomycetota</taxon>
        <taxon>Actinomycetes</taxon>
        <taxon>Mycobacteriales</taxon>
        <taxon>Mycobacteriaceae</taxon>
        <taxon>Mycolicibacterium</taxon>
    </lineage>
</organism>
<dbReference type="PANTHER" id="PTHR36923">
    <property type="entry name" value="FERREDOXIN"/>
    <property type="match status" value="1"/>
</dbReference>
<accession>A0A3S4SD98</accession>
<proteinExistence type="predicted"/>
<dbReference type="PRINTS" id="PR00352">
    <property type="entry name" value="3FE4SFRDOXIN"/>
</dbReference>
<keyword evidence="4 8" id="KW-0249">Electron transport</keyword>
<dbReference type="GO" id="GO:0005506">
    <property type="term" value="F:iron ion binding"/>
    <property type="evidence" value="ECO:0007669"/>
    <property type="project" value="UniProtKB-UniRule"/>
</dbReference>
<keyword evidence="2 8" id="KW-0813">Transport</keyword>
<evidence type="ECO:0000256" key="4">
    <source>
        <dbReference type="ARBA" id="ARBA00022982"/>
    </source>
</evidence>
<evidence type="ECO:0000256" key="5">
    <source>
        <dbReference type="ARBA" id="ARBA00023004"/>
    </source>
</evidence>
<keyword evidence="3 8" id="KW-0479">Metal-binding</keyword>
<dbReference type="Gene3D" id="3.30.70.20">
    <property type="match status" value="1"/>
</dbReference>
<dbReference type="Pfam" id="PF13459">
    <property type="entry name" value="Fer4_15"/>
    <property type="match status" value="1"/>
</dbReference>
<evidence type="ECO:0000256" key="7">
    <source>
        <dbReference type="ARBA" id="ARBA00023291"/>
    </source>
</evidence>
<gene>
    <name evidence="9" type="primary">suaB</name>
    <name evidence="9" type="ORF">NCTC10485_04939</name>
</gene>
<evidence type="ECO:0000256" key="1">
    <source>
        <dbReference type="ARBA" id="ARBA00001927"/>
    </source>
</evidence>
<dbReference type="PANTHER" id="PTHR36923:SF3">
    <property type="entry name" value="FERREDOXIN"/>
    <property type="match status" value="1"/>
</dbReference>
<keyword evidence="7" id="KW-0003">3Fe-4S</keyword>
<dbReference type="EMBL" id="LR134355">
    <property type="protein sequence ID" value="VEG50621.1"/>
    <property type="molecule type" value="Genomic_DNA"/>
</dbReference>
<evidence type="ECO:0000313" key="10">
    <source>
        <dbReference type="Proteomes" id="UP000282551"/>
    </source>
</evidence>
<dbReference type="Proteomes" id="UP000282551">
    <property type="component" value="Chromosome"/>
</dbReference>
<dbReference type="InterPro" id="IPR051269">
    <property type="entry name" value="Fe-S_cluster_ET"/>
</dbReference>
<keyword evidence="5 8" id="KW-0408">Iron</keyword>
<dbReference type="AlphaFoldDB" id="A0A3S4SD98"/>
<keyword evidence="6 8" id="KW-0411">Iron-sulfur</keyword>
<dbReference type="GO" id="GO:0051538">
    <property type="term" value="F:3 iron, 4 sulfur cluster binding"/>
    <property type="evidence" value="ECO:0007669"/>
    <property type="project" value="UniProtKB-KW"/>
</dbReference>
<evidence type="ECO:0000313" key="9">
    <source>
        <dbReference type="EMBL" id="VEG50621.1"/>
    </source>
</evidence>
<reference evidence="9 10" key="1">
    <citation type="submission" date="2018-12" db="EMBL/GenBank/DDBJ databases">
        <authorList>
            <consortium name="Pathogen Informatics"/>
        </authorList>
    </citation>
    <scope>NUCLEOTIDE SEQUENCE [LARGE SCALE GENOMIC DNA]</scope>
    <source>
        <strain evidence="9 10">NCTC10485</strain>
    </source>
</reference>
<sequence length="71" mass="7792">MTVGACTLRVWVDPQLCEGHALCIETAPEIFDLTDDDVATCVERPPGQYWDQVRAAVDACPRGAITITEEQ</sequence>
<evidence type="ECO:0000256" key="2">
    <source>
        <dbReference type="ARBA" id="ARBA00022448"/>
    </source>
</evidence>
<dbReference type="SUPFAM" id="SSF54862">
    <property type="entry name" value="4Fe-4S ferredoxins"/>
    <property type="match status" value="1"/>
</dbReference>
<keyword evidence="10" id="KW-1185">Reference proteome</keyword>
<dbReference type="InterPro" id="IPR001080">
    <property type="entry name" value="3Fe4S_ferredoxin"/>
</dbReference>
<comment type="function">
    <text evidence="8">Ferredoxins are iron-sulfur proteins that transfer electrons in a wide variety of metabolic reactions.</text>
</comment>
<evidence type="ECO:0000256" key="8">
    <source>
        <dbReference type="RuleBase" id="RU368020"/>
    </source>
</evidence>
<evidence type="ECO:0000256" key="3">
    <source>
        <dbReference type="ARBA" id="ARBA00022723"/>
    </source>
</evidence>
<evidence type="ECO:0000256" key="6">
    <source>
        <dbReference type="ARBA" id="ARBA00023014"/>
    </source>
</evidence>
<protein>
    <recommendedName>
        <fullName evidence="8">Ferredoxin</fullName>
    </recommendedName>
</protein>